<evidence type="ECO:0000313" key="12">
    <source>
        <dbReference type="EMBL" id="AQV09904.1"/>
    </source>
</evidence>
<feature type="compositionally biased region" description="Polar residues" evidence="8">
    <location>
        <begin position="156"/>
        <end position="170"/>
    </location>
</feature>
<evidence type="ECO:0000256" key="2">
    <source>
        <dbReference type="ARBA" id="ARBA00022473"/>
    </source>
</evidence>
<keyword evidence="5" id="KW-0694">RNA-binding</keyword>
<proteinExistence type="evidence at transcript level"/>
<dbReference type="GO" id="GO:0003723">
    <property type="term" value="F:RNA binding"/>
    <property type="evidence" value="ECO:0007669"/>
    <property type="project" value="UniProtKB-KW"/>
</dbReference>
<evidence type="ECO:0000256" key="5">
    <source>
        <dbReference type="ARBA" id="ARBA00022884"/>
    </source>
</evidence>
<dbReference type="InterPro" id="IPR003165">
    <property type="entry name" value="Piwi"/>
</dbReference>
<dbReference type="InterPro" id="IPR036397">
    <property type="entry name" value="RNaseH_sf"/>
</dbReference>
<accession>A0A1S6Q5Q9</accession>
<feature type="compositionally biased region" description="Polar residues" evidence="8">
    <location>
        <begin position="177"/>
        <end position="186"/>
    </location>
</feature>
<sequence length="1015" mass="113261">MAGIGRGGRGAALSEFLNNTPRQPGTVVSADVTNAATAQAPARPPNGGGIGRGNLLQQMLQKQQQLNQGSLSSQSELQPLTSVLVSSQSETVPSAGSNDPVAQLSQPKLQPPSIGRGATILGATAAIPSLGRGSMLGSHLQSSNASNAPQSILVPSTFVGSQPSQKTLLQGSPPRVSLQQDTTSPVVTPPKLLSSTSNLVDIKGQMTGSEVTASATAAIPERQEETGAGDNEGHVRLSRLEYMVSRMQMDDAPVVRAGSSGTTVPLTCNYIRVKTKLKGVYQYHVNYDPVVEHIGLRRKLLMQHTNVIGQTVVFDGSIMFLPKQLPDEVTFLRSKRDEDKGMVTVVVKLVKILPHGSCVQMYNMLFRKIMYVLKMVQITRSFYDPHNAIHISQYKMEIWPGYVTAIEEQEGGLLLMADVSHRVLHMNTVLDEIEVMYKSQNNGDPRDAITRALIGTVVMTRYNNKTYKIDDILWDKSPLDTFPQSRGGGEISFIQYYQEAYGKTIREHRQPLLINRPKKKDRNGRKVEGSIICLIPELCYTTGLTGEIRKNFTVMKALAEHTRVTPNQRQFSLRKFLDNINKSPEARAELDRWGLELEPDTLKITGRLLQPEKVHFRDRTADAGAEADWGREIGRQKVITAVRLVNWLVIYTSRNRNDVQEFLRTMFQVCGPMGIEVNAPQEQDLPNDRTENYIAAIRSNLNKQTQLVVCVFNTARDDRYSAVKKVCCVDCPVPSQMINAKTIKAGPKLRSVTQKVLLQMNCKTGGELWALDIPSSSLMVVGIDVYHDGATRTKRSVGAVVCSLNESCTRWYSRAAYQIQGQELMDSLKIILLDALKKFNEVRGKLPDRIVIYRDGVGDGQLQFVQKHEIAQIQDVFRHFAVVDYQPKLTFIVVGKRINTRIFAISNRELTNPAPGMIVDNTITRRNWYDFFIVSQHVRQGTVSPTHYIVVHDESGWSVDIIQKLTYKMTHLYYNWPGTIRVPAPCQNAHKLAALVGQHLHREPDVRLADRLYYL</sequence>
<keyword evidence="6" id="KW-0943">RNA-mediated gene silencing</keyword>
<evidence type="ECO:0000256" key="8">
    <source>
        <dbReference type="SAM" id="MobiDB-lite"/>
    </source>
</evidence>
<evidence type="ECO:0000259" key="10">
    <source>
        <dbReference type="PROSITE" id="PS50822"/>
    </source>
</evidence>
<evidence type="ECO:0000256" key="3">
    <source>
        <dbReference type="ARBA" id="ARBA00022490"/>
    </source>
</evidence>
<dbReference type="Pfam" id="PF02171">
    <property type="entry name" value="Piwi"/>
    <property type="match status" value="1"/>
</dbReference>
<dbReference type="Gene3D" id="3.30.420.10">
    <property type="entry name" value="Ribonuclease H-like superfamily/Ribonuclease H"/>
    <property type="match status" value="1"/>
</dbReference>
<name>A0A1S6Q5Q9_9ANNE</name>
<dbReference type="FunFam" id="2.170.260.10:FF:000003">
    <property type="entry name" value="Piwi-like RNA-mediated gene silencing 2"/>
    <property type="match status" value="1"/>
</dbReference>
<dbReference type="CDD" id="cd02845">
    <property type="entry name" value="PAZ_piwi_like"/>
    <property type="match status" value="1"/>
</dbReference>
<dbReference type="InterPro" id="IPR012337">
    <property type="entry name" value="RNaseH-like_sf"/>
</dbReference>
<dbReference type="CDD" id="cd04658">
    <property type="entry name" value="Piwi_piwi-like_Euk"/>
    <property type="match status" value="1"/>
</dbReference>
<evidence type="ECO:0000259" key="9">
    <source>
        <dbReference type="PROSITE" id="PS50821"/>
    </source>
</evidence>
<keyword evidence="2" id="KW-0217">Developmental protein</keyword>
<feature type="domain" description="PAZ" evidence="9">
    <location>
        <begin position="431"/>
        <end position="543"/>
    </location>
</feature>
<dbReference type="Pfam" id="PF02170">
    <property type="entry name" value="PAZ"/>
    <property type="match status" value="1"/>
</dbReference>
<dbReference type="EMBL" id="KY079098">
    <property type="protein sequence ID" value="AQV09904.1"/>
    <property type="molecule type" value="mRNA"/>
</dbReference>
<dbReference type="PROSITE" id="PS50822">
    <property type="entry name" value="PIWI"/>
    <property type="match status" value="1"/>
</dbReference>
<dbReference type="InterPro" id="IPR003100">
    <property type="entry name" value="PAZ_dom"/>
</dbReference>
<dbReference type="PANTHER" id="PTHR22891">
    <property type="entry name" value="EUKARYOTIC TRANSLATION INITIATION FACTOR 2C"/>
    <property type="match status" value="1"/>
</dbReference>
<feature type="region of interest" description="Disordered" evidence="8">
    <location>
        <begin position="156"/>
        <end position="192"/>
    </location>
</feature>
<evidence type="ECO:0000313" key="11">
    <source>
        <dbReference type="EMBL" id="AQV09903.1"/>
    </source>
</evidence>
<dbReference type="EMBL" id="KY079097">
    <property type="protein sequence ID" value="AQV09903.1"/>
    <property type="molecule type" value="mRNA"/>
</dbReference>
<evidence type="ECO:0000256" key="6">
    <source>
        <dbReference type="ARBA" id="ARBA00023158"/>
    </source>
</evidence>
<dbReference type="GO" id="GO:0030154">
    <property type="term" value="P:cell differentiation"/>
    <property type="evidence" value="ECO:0007669"/>
    <property type="project" value="UniProtKB-KW"/>
</dbReference>
<protein>
    <submittedName>
        <fullName evidence="11">Argonaute 3 isoform 1</fullName>
    </submittedName>
    <submittedName>
        <fullName evidence="12">Argonaute 3 isoform 2</fullName>
    </submittedName>
</protein>
<dbReference type="AlphaFoldDB" id="A0A1S6Q5Q9"/>
<dbReference type="Pfam" id="PF23278">
    <property type="entry name" value="Piwi_N"/>
    <property type="match status" value="1"/>
</dbReference>
<reference evidence="12" key="1">
    <citation type="submission" date="2016-11" db="EMBL/GenBank/DDBJ databases">
        <title>Aeolosoma viride, a potential animal model for studies of regeneration.</title>
        <authorList>
            <person name="Hsieh Y.-W."/>
            <person name="Chen J.-H."/>
        </authorList>
    </citation>
    <scope>NUCLEOTIDE SEQUENCE</scope>
</reference>
<feature type="domain" description="Piwi" evidence="10">
    <location>
        <begin position="707"/>
        <end position="1001"/>
    </location>
</feature>
<feature type="compositionally biased region" description="Polar residues" evidence="8">
    <location>
        <begin position="84"/>
        <end position="97"/>
    </location>
</feature>
<dbReference type="PROSITE" id="PS50821">
    <property type="entry name" value="PAZ"/>
    <property type="match status" value="1"/>
</dbReference>
<evidence type="ECO:0000256" key="7">
    <source>
        <dbReference type="ARBA" id="ARBA00038291"/>
    </source>
</evidence>
<dbReference type="GO" id="GO:0005737">
    <property type="term" value="C:cytoplasm"/>
    <property type="evidence" value="ECO:0007669"/>
    <property type="project" value="UniProtKB-SubCell"/>
</dbReference>
<organism evidence="12">
    <name type="scientific">Aeolosoma viride</name>
    <dbReference type="NCBI Taxonomy" id="394736"/>
    <lineage>
        <taxon>Eukaryota</taxon>
        <taxon>Metazoa</taxon>
        <taxon>Spiralia</taxon>
        <taxon>Lophotrochozoa</taxon>
        <taxon>Annelida</taxon>
        <taxon>Clitellata</taxon>
        <taxon>Oligochaeta</taxon>
        <taxon>Crassiclitellata</taxon>
        <taxon>Lumbricina</taxon>
        <taxon>Aeolosomatidae</taxon>
        <taxon>Aeolosoma</taxon>
    </lineage>
</organism>
<dbReference type="SUPFAM" id="SSF53098">
    <property type="entry name" value="Ribonuclease H-like"/>
    <property type="match status" value="1"/>
</dbReference>
<dbReference type="SMART" id="SM00949">
    <property type="entry name" value="PAZ"/>
    <property type="match status" value="1"/>
</dbReference>
<dbReference type="Gene3D" id="2.170.260.10">
    <property type="entry name" value="paz domain"/>
    <property type="match status" value="1"/>
</dbReference>
<dbReference type="GO" id="GO:0031047">
    <property type="term" value="P:regulatory ncRNA-mediated gene silencing"/>
    <property type="evidence" value="ECO:0007669"/>
    <property type="project" value="UniProtKB-KW"/>
</dbReference>
<dbReference type="SMART" id="SM00950">
    <property type="entry name" value="Piwi"/>
    <property type="match status" value="1"/>
</dbReference>
<keyword evidence="4" id="KW-0221">Differentiation</keyword>
<keyword evidence="3" id="KW-0963">Cytoplasm</keyword>
<dbReference type="Gene3D" id="3.40.50.2300">
    <property type="match status" value="1"/>
</dbReference>
<evidence type="ECO:0000256" key="1">
    <source>
        <dbReference type="ARBA" id="ARBA00004496"/>
    </source>
</evidence>
<comment type="similarity">
    <text evidence="7">Belongs to the argonaute family. Piwi subfamily.</text>
</comment>
<dbReference type="SUPFAM" id="SSF101690">
    <property type="entry name" value="PAZ domain"/>
    <property type="match status" value="1"/>
</dbReference>
<comment type="subcellular location">
    <subcellularLocation>
        <location evidence="1">Cytoplasm</location>
    </subcellularLocation>
</comment>
<evidence type="ECO:0000256" key="4">
    <source>
        <dbReference type="ARBA" id="ARBA00022782"/>
    </source>
</evidence>
<dbReference type="FunFam" id="3.30.420.10:FF:000014">
    <property type="entry name" value="Piwi-like RNA-mediated gene silencing 1"/>
    <property type="match status" value="1"/>
</dbReference>
<dbReference type="InterPro" id="IPR036085">
    <property type="entry name" value="PAZ_dom_sf"/>
</dbReference>
<feature type="region of interest" description="Disordered" evidence="8">
    <location>
        <begin position="84"/>
        <end position="116"/>
    </location>
</feature>